<evidence type="ECO:0000256" key="5">
    <source>
        <dbReference type="SAM" id="MobiDB-lite"/>
    </source>
</evidence>
<dbReference type="Pfam" id="PF07535">
    <property type="entry name" value="zf-DBF"/>
    <property type="match status" value="1"/>
</dbReference>
<dbReference type="InterPro" id="IPR038545">
    <property type="entry name" value="Znf_DBF_sf"/>
</dbReference>
<name>A0A9D3QHF0_MEGAT</name>
<dbReference type="GO" id="GO:0031431">
    <property type="term" value="C:Dbf4-dependent protein kinase complex"/>
    <property type="evidence" value="ECO:0007669"/>
    <property type="project" value="TreeGrafter"/>
</dbReference>
<evidence type="ECO:0000256" key="3">
    <source>
        <dbReference type="ARBA" id="ARBA00022833"/>
    </source>
</evidence>
<dbReference type="FunFam" id="6.10.250.3410:FF:000001">
    <property type="entry name" value="Protein DBF4 homolog A"/>
    <property type="match status" value="1"/>
</dbReference>
<feature type="region of interest" description="Disordered" evidence="5">
    <location>
        <begin position="476"/>
        <end position="496"/>
    </location>
</feature>
<dbReference type="PANTHER" id="PTHR15375:SF24">
    <property type="entry name" value="PROTEIN DBF4 HOMOLOG B"/>
    <property type="match status" value="1"/>
</dbReference>
<dbReference type="GO" id="GO:0010571">
    <property type="term" value="P:positive regulation of nuclear cell cycle DNA replication"/>
    <property type="evidence" value="ECO:0007669"/>
    <property type="project" value="TreeGrafter"/>
</dbReference>
<accession>A0A9D3QHF0</accession>
<dbReference type="GO" id="GO:0008270">
    <property type="term" value="F:zinc ion binding"/>
    <property type="evidence" value="ECO:0007669"/>
    <property type="project" value="UniProtKB-KW"/>
</dbReference>
<dbReference type="PROSITE" id="PS51265">
    <property type="entry name" value="ZF_DBF4"/>
    <property type="match status" value="1"/>
</dbReference>
<feature type="region of interest" description="Disordered" evidence="5">
    <location>
        <begin position="242"/>
        <end position="289"/>
    </location>
</feature>
<evidence type="ECO:0000256" key="1">
    <source>
        <dbReference type="ARBA" id="ARBA00022723"/>
    </source>
</evidence>
<dbReference type="OrthoDB" id="21380at2759"/>
<feature type="compositionally biased region" description="Pro residues" evidence="5">
    <location>
        <begin position="277"/>
        <end position="286"/>
    </location>
</feature>
<evidence type="ECO:0000259" key="6">
    <source>
        <dbReference type="PROSITE" id="PS51265"/>
    </source>
</evidence>
<dbReference type="SMART" id="SM00586">
    <property type="entry name" value="ZnF_DBF"/>
    <property type="match status" value="1"/>
</dbReference>
<protein>
    <recommendedName>
        <fullName evidence="6">DBF4-type domain-containing protein</fullName>
    </recommendedName>
</protein>
<proteinExistence type="predicted"/>
<keyword evidence="2 4" id="KW-0863">Zinc-finger</keyword>
<organism evidence="7 8">
    <name type="scientific">Megalops atlanticus</name>
    <name type="common">Tarpon</name>
    <name type="synonym">Clupea gigantea</name>
    <dbReference type="NCBI Taxonomy" id="7932"/>
    <lineage>
        <taxon>Eukaryota</taxon>
        <taxon>Metazoa</taxon>
        <taxon>Chordata</taxon>
        <taxon>Craniata</taxon>
        <taxon>Vertebrata</taxon>
        <taxon>Euteleostomi</taxon>
        <taxon>Actinopterygii</taxon>
        <taxon>Neopterygii</taxon>
        <taxon>Teleostei</taxon>
        <taxon>Elopiformes</taxon>
        <taxon>Megalopidae</taxon>
        <taxon>Megalops</taxon>
    </lineage>
</organism>
<dbReference type="GO" id="GO:1901987">
    <property type="term" value="P:regulation of cell cycle phase transition"/>
    <property type="evidence" value="ECO:0007669"/>
    <property type="project" value="TreeGrafter"/>
</dbReference>
<sequence length="657" mass="71418">MAKLFVSDDFTSIHVSWGMMESRLWVQDLLGVRDLKGKSFYLDGVKNRHSTLLVEAISRLGGKVEGFLNKDVSFVVSGSQAAWHEGQAREVQRRAGGAKVATASSPVLTHHRGSQGGSRQHTATPRPEVCGSRGKALLEKAIRNNERCHESSVLANARSWGVKIVHVDDFLSCIDRLTVESAKAKGRKVEKKAAESSVPRVVKAAALKSPYLKIEDCSRKYRPLYLQSMSLPTLDYTGRFSPFELPAPPPPKKEKDQGNCVANVRRQDPSTSQEKPTPLPLIPSPSRPRKKTVGYCECCQLAFKDQDEHLKSDQHRGFVQVSSHYSVVDQLVALMEPGFVESPINNDPATMRLLTPLALPLDPSLELDPQVHSDTDKAIQVLLTQGSPPQVLSHLAEVTSMEQEVEESGTQPLGTKVLPISLEEAEVDPVPMTALTVPTAAPGPLPPGQQHCCPEGKTVSEPDGGGIVWPQEELPVESSWPTPVSPQCHEPAEEDKVKSSTFKLTCPSAAQNPRKRSRSFSFSPRSCDPCVPQASQDSSTTLSQSYSSICIEASLLPDPSAYSPSSESDWDCGLLSQIVPAVPPPARGEQCLVDLELLQRPCAGMQDSSYESRLCSVLHPPTPPPSLCGEDTDPALSTRNLDSCLEACVSLGLKVHY</sequence>
<evidence type="ECO:0000313" key="7">
    <source>
        <dbReference type="EMBL" id="KAG7492274.1"/>
    </source>
</evidence>
<keyword evidence="1" id="KW-0479">Metal-binding</keyword>
<dbReference type="PANTHER" id="PTHR15375">
    <property type="entry name" value="ACTIVATOR OF S-PHASE KINASE-RELATED"/>
    <property type="match status" value="1"/>
</dbReference>
<feature type="region of interest" description="Disordered" evidence="5">
    <location>
        <begin position="508"/>
        <end position="538"/>
    </location>
</feature>
<dbReference type="InterPro" id="IPR006572">
    <property type="entry name" value="Znf_DBF"/>
</dbReference>
<dbReference type="SUPFAM" id="SSF52113">
    <property type="entry name" value="BRCT domain"/>
    <property type="match status" value="1"/>
</dbReference>
<evidence type="ECO:0000313" key="8">
    <source>
        <dbReference type="Proteomes" id="UP001046870"/>
    </source>
</evidence>
<dbReference type="AlphaFoldDB" id="A0A9D3QHF0"/>
<dbReference type="EMBL" id="JAFDVH010000001">
    <property type="protein sequence ID" value="KAG7492274.1"/>
    <property type="molecule type" value="Genomic_DNA"/>
</dbReference>
<dbReference type="Proteomes" id="UP001046870">
    <property type="component" value="Chromosome 1"/>
</dbReference>
<dbReference type="Gene3D" id="6.10.250.3410">
    <property type="entry name" value="DBF zinc finger"/>
    <property type="match status" value="1"/>
</dbReference>
<dbReference type="InterPro" id="IPR051590">
    <property type="entry name" value="Replication_Regulatory_Kinase"/>
</dbReference>
<comment type="caution">
    <text evidence="7">The sequence shown here is derived from an EMBL/GenBank/DDBJ whole genome shotgun (WGS) entry which is preliminary data.</text>
</comment>
<keyword evidence="3" id="KW-0862">Zinc</keyword>
<dbReference type="GO" id="GO:0043539">
    <property type="term" value="F:protein serine/threonine kinase activator activity"/>
    <property type="evidence" value="ECO:0007669"/>
    <property type="project" value="TreeGrafter"/>
</dbReference>
<evidence type="ECO:0000256" key="2">
    <source>
        <dbReference type="ARBA" id="ARBA00022771"/>
    </source>
</evidence>
<reference evidence="7" key="1">
    <citation type="submission" date="2021-01" db="EMBL/GenBank/DDBJ databases">
        <authorList>
            <person name="Zahm M."/>
            <person name="Roques C."/>
            <person name="Cabau C."/>
            <person name="Klopp C."/>
            <person name="Donnadieu C."/>
            <person name="Jouanno E."/>
            <person name="Lampietro C."/>
            <person name="Louis A."/>
            <person name="Herpin A."/>
            <person name="Echchiki A."/>
            <person name="Berthelot C."/>
            <person name="Parey E."/>
            <person name="Roest-Crollius H."/>
            <person name="Braasch I."/>
            <person name="Postlethwait J."/>
            <person name="Bobe J."/>
            <person name="Montfort J."/>
            <person name="Bouchez O."/>
            <person name="Begum T."/>
            <person name="Mejri S."/>
            <person name="Adams A."/>
            <person name="Chen W.-J."/>
            <person name="Guiguen Y."/>
        </authorList>
    </citation>
    <scope>NUCLEOTIDE SEQUENCE</scope>
    <source>
        <strain evidence="7">YG-15Mar2019-1</strain>
        <tissue evidence="7">Brain</tissue>
    </source>
</reference>
<feature type="region of interest" description="Disordered" evidence="5">
    <location>
        <begin position="100"/>
        <end position="130"/>
    </location>
</feature>
<evidence type="ECO:0000256" key="4">
    <source>
        <dbReference type="PROSITE-ProRule" id="PRU00600"/>
    </source>
</evidence>
<feature type="domain" description="DBF4-type" evidence="6">
    <location>
        <begin position="289"/>
        <end position="338"/>
    </location>
</feature>
<gene>
    <name evidence="7" type="ORF">MATL_G00012770</name>
</gene>
<dbReference type="InterPro" id="IPR036420">
    <property type="entry name" value="BRCT_dom_sf"/>
</dbReference>
<keyword evidence="8" id="KW-1185">Reference proteome</keyword>
<dbReference type="GO" id="GO:0003676">
    <property type="term" value="F:nucleic acid binding"/>
    <property type="evidence" value="ECO:0007669"/>
    <property type="project" value="InterPro"/>
</dbReference>